<protein>
    <submittedName>
        <fullName evidence="8">Peptide/nickel transport system substrate-binding protein</fullName>
    </submittedName>
</protein>
<dbReference type="Proteomes" id="UP000566995">
    <property type="component" value="Unassembled WGS sequence"/>
</dbReference>
<dbReference type="GO" id="GO:0015833">
    <property type="term" value="P:peptide transport"/>
    <property type="evidence" value="ECO:0007669"/>
    <property type="project" value="UniProtKB-KW"/>
</dbReference>
<evidence type="ECO:0000256" key="2">
    <source>
        <dbReference type="ARBA" id="ARBA00005695"/>
    </source>
</evidence>
<comment type="subcellular location">
    <subcellularLocation>
        <location evidence="1">Cell envelope</location>
    </subcellularLocation>
</comment>
<dbReference type="SUPFAM" id="SSF53850">
    <property type="entry name" value="Periplasmic binding protein-like II"/>
    <property type="match status" value="1"/>
</dbReference>
<dbReference type="InterPro" id="IPR000914">
    <property type="entry name" value="SBP_5_dom"/>
</dbReference>
<dbReference type="PROSITE" id="PS51318">
    <property type="entry name" value="TAT"/>
    <property type="match status" value="1"/>
</dbReference>
<evidence type="ECO:0000256" key="3">
    <source>
        <dbReference type="ARBA" id="ARBA00022448"/>
    </source>
</evidence>
<dbReference type="InterPro" id="IPR006311">
    <property type="entry name" value="TAT_signal"/>
</dbReference>
<dbReference type="GO" id="GO:0043190">
    <property type="term" value="C:ATP-binding cassette (ABC) transporter complex"/>
    <property type="evidence" value="ECO:0007669"/>
    <property type="project" value="InterPro"/>
</dbReference>
<comment type="similarity">
    <text evidence="2">Belongs to the bacterial solute-binding protein 5 family.</text>
</comment>
<keyword evidence="4" id="KW-0732">Signal</keyword>
<dbReference type="EMBL" id="JACHLI010000022">
    <property type="protein sequence ID" value="MBB4865830.1"/>
    <property type="molecule type" value="Genomic_DNA"/>
</dbReference>
<sequence>MGNHTDDLAQRLLLQLQQGRIDRRSFMKGMLAASAGAALSSGLAGQVFAAEQAGTPKRGGHFKLGIASGSTTDSFDPGTYGDNYMQSVGHSVHNYLTEISNSGELVGELAQSWEPSPDARVWTFTLRDGVEFHNGKSLEAADVVASLNHHRGPESRSAASSILAPITDIRADGKNRVIVTLSGGNADFPYLVSDYHLPIMPAKDGAVDANAGVGCGAYIRESFDPGVKTVVKRNPNYWKTDRGWFDSVEFLVIADVGARTNALNTGEIHAMNGCDLKTVHLLKRNPRLEVSSIKGGQHYSLPMNVTQAPFTDRNVRLALKHAIDRDALLQTILRGHGEVANDTPINAGYRYFNSEIPQRPYDPDKARFYLKQAGLDSLKVDLSAADAAFAGSVDTAVLFKEHAAKAGIDINVVREPNDGYWKNVWMKKPWSMDYWGGKPTEDWAFSLVYGKGAAWNETFWDNPRFNELLLNARSELDDGKRRQMYGEMQLLLRDEGGALIPLFANYVDGISSLIGHDRIGNNWDLDGLRAAERWWFA</sequence>
<reference evidence="8 9" key="1">
    <citation type="submission" date="2020-08" db="EMBL/GenBank/DDBJ databases">
        <title>Functional genomics of gut bacteria from endangered species of beetles.</title>
        <authorList>
            <person name="Carlos-Shanley C."/>
        </authorList>
    </citation>
    <scope>NUCLEOTIDE SEQUENCE [LARGE SCALE GENOMIC DNA]</scope>
    <source>
        <strain evidence="8 9">S00179</strain>
    </source>
</reference>
<dbReference type="Gene3D" id="3.10.105.10">
    <property type="entry name" value="Dipeptide-binding Protein, Domain 3"/>
    <property type="match status" value="1"/>
</dbReference>
<dbReference type="Pfam" id="PF00496">
    <property type="entry name" value="SBP_bac_5"/>
    <property type="match status" value="1"/>
</dbReference>
<gene>
    <name evidence="8" type="ORF">HNP46_004731</name>
</gene>
<evidence type="ECO:0000259" key="7">
    <source>
        <dbReference type="Pfam" id="PF00496"/>
    </source>
</evidence>
<evidence type="ECO:0000313" key="8">
    <source>
        <dbReference type="EMBL" id="MBB4865830.1"/>
    </source>
</evidence>
<proteinExistence type="inferred from homology"/>
<evidence type="ECO:0000256" key="4">
    <source>
        <dbReference type="ARBA" id="ARBA00022729"/>
    </source>
</evidence>
<evidence type="ECO:0000256" key="5">
    <source>
        <dbReference type="ARBA" id="ARBA00022856"/>
    </source>
</evidence>
<keyword evidence="5" id="KW-0571">Peptide transport</keyword>
<keyword evidence="3" id="KW-0813">Transport</keyword>
<evidence type="ECO:0000256" key="6">
    <source>
        <dbReference type="ARBA" id="ARBA00022927"/>
    </source>
</evidence>
<dbReference type="AlphaFoldDB" id="A0A7W7KNW1"/>
<comment type="caution">
    <text evidence="8">The sequence shown here is derived from an EMBL/GenBank/DDBJ whole genome shotgun (WGS) entry which is preliminary data.</text>
</comment>
<dbReference type="PIRSF" id="PIRSF002741">
    <property type="entry name" value="MppA"/>
    <property type="match status" value="1"/>
</dbReference>
<dbReference type="RefSeq" id="WP_184593736.1">
    <property type="nucleotide sequence ID" value="NZ_JACHLI010000022.1"/>
</dbReference>
<dbReference type="InterPro" id="IPR030678">
    <property type="entry name" value="Peptide/Ni-bd"/>
</dbReference>
<dbReference type="CDD" id="cd08503">
    <property type="entry name" value="PBP2_NikA_DppA_OppA_like_17"/>
    <property type="match status" value="1"/>
</dbReference>
<dbReference type="InterPro" id="IPR039424">
    <property type="entry name" value="SBP_5"/>
</dbReference>
<keyword evidence="6" id="KW-0653">Protein transport</keyword>
<dbReference type="GO" id="GO:1904680">
    <property type="term" value="F:peptide transmembrane transporter activity"/>
    <property type="evidence" value="ECO:0007669"/>
    <property type="project" value="TreeGrafter"/>
</dbReference>
<dbReference type="Gene3D" id="3.90.76.10">
    <property type="entry name" value="Dipeptide-binding Protein, Domain 1"/>
    <property type="match status" value="1"/>
</dbReference>
<name>A0A7W7KNW1_PSENT</name>
<organism evidence="8 9">
    <name type="scientific">Pseudomonas nitroreducens</name>
    <dbReference type="NCBI Taxonomy" id="46680"/>
    <lineage>
        <taxon>Bacteria</taxon>
        <taxon>Pseudomonadati</taxon>
        <taxon>Pseudomonadota</taxon>
        <taxon>Gammaproteobacteria</taxon>
        <taxon>Pseudomonadales</taxon>
        <taxon>Pseudomonadaceae</taxon>
        <taxon>Pseudomonas</taxon>
    </lineage>
</organism>
<dbReference type="GO" id="GO:0015031">
    <property type="term" value="P:protein transport"/>
    <property type="evidence" value="ECO:0007669"/>
    <property type="project" value="UniProtKB-KW"/>
</dbReference>
<feature type="domain" description="Solute-binding protein family 5" evidence="7">
    <location>
        <begin position="104"/>
        <end position="454"/>
    </location>
</feature>
<dbReference type="Gene3D" id="3.40.190.10">
    <property type="entry name" value="Periplasmic binding protein-like II"/>
    <property type="match status" value="1"/>
</dbReference>
<evidence type="ECO:0000313" key="9">
    <source>
        <dbReference type="Proteomes" id="UP000566995"/>
    </source>
</evidence>
<accession>A0A7W7KNW1</accession>
<evidence type="ECO:0000256" key="1">
    <source>
        <dbReference type="ARBA" id="ARBA00004196"/>
    </source>
</evidence>
<dbReference type="GO" id="GO:0030288">
    <property type="term" value="C:outer membrane-bounded periplasmic space"/>
    <property type="evidence" value="ECO:0007669"/>
    <property type="project" value="UniProtKB-ARBA"/>
</dbReference>
<dbReference type="PANTHER" id="PTHR30290:SF10">
    <property type="entry name" value="PERIPLASMIC OLIGOPEPTIDE-BINDING PROTEIN-RELATED"/>
    <property type="match status" value="1"/>
</dbReference>
<dbReference type="PANTHER" id="PTHR30290">
    <property type="entry name" value="PERIPLASMIC BINDING COMPONENT OF ABC TRANSPORTER"/>
    <property type="match status" value="1"/>
</dbReference>